<gene>
    <name evidence="3" type="ORF">MIND_00125200</name>
</gene>
<evidence type="ECO:0008006" key="5">
    <source>
        <dbReference type="Google" id="ProtNLM"/>
    </source>
</evidence>
<evidence type="ECO:0000313" key="4">
    <source>
        <dbReference type="Proteomes" id="UP000636479"/>
    </source>
</evidence>
<name>A0A8H6TG12_9AGAR</name>
<feature type="region of interest" description="Disordered" evidence="1">
    <location>
        <begin position="28"/>
        <end position="57"/>
    </location>
</feature>
<protein>
    <recommendedName>
        <fullName evidence="5">Transmembrane protein</fullName>
    </recommendedName>
</protein>
<sequence>MLPSFFPIPWLGMNIIVDDQDPSIIYKPAWSTTGSDGNPRGDPQEFNRTTSHGVRSGSTASFTFTGTQITIFGTLFGSDTAFLQFTINGTQQPAAYPESADPPFHRAVWDSGPLPHGQHALVMEDTTPATSNFFFDYMIYKTDVRGPSQTGFVDDNESAVSFSSRWSSENTFEFMQHMSRWTEVAGQSVTVQYNFLEGDQLSLYGAVALTDPATLALNAPLSASVSIDDGPPVDLPPQNAPAAQQIQYNQKLYTSPALAAGSHTFNFTYHSGTSLWVDYYLVEQGSDNGDGGSSSSFNDLPLPVQTSAAMNLSGNPTPTQSSTSFPSISTQPQSPPNHRSNSAAVAGGVIASFLLLSMFAAILWLRRRNIQRNNRRRAVPLDVEAATVAPQFPLSKSALAARRGPVAQMEELETNDAGPQLMVSAARLSTDELVQILRSRNVAITGEEQPPGYPPTERGTRGT</sequence>
<feature type="region of interest" description="Disordered" evidence="1">
    <location>
        <begin position="307"/>
        <end position="342"/>
    </location>
</feature>
<dbReference type="Gene3D" id="2.60.120.260">
    <property type="entry name" value="Galactose-binding domain-like"/>
    <property type="match status" value="2"/>
</dbReference>
<dbReference type="OrthoDB" id="3265734at2759"/>
<organism evidence="3 4">
    <name type="scientific">Mycena indigotica</name>
    <dbReference type="NCBI Taxonomy" id="2126181"/>
    <lineage>
        <taxon>Eukaryota</taxon>
        <taxon>Fungi</taxon>
        <taxon>Dikarya</taxon>
        <taxon>Basidiomycota</taxon>
        <taxon>Agaricomycotina</taxon>
        <taxon>Agaricomycetes</taxon>
        <taxon>Agaricomycetidae</taxon>
        <taxon>Agaricales</taxon>
        <taxon>Marasmiineae</taxon>
        <taxon>Mycenaceae</taxon>
        <taxon>Mycena</taxon>
    </lineage>
</organism>
<dbReference type="AlphaFoldDB" id="A0A8H6TG12"/>
<dbReference type="GeneID" id="59340701"/>
<evidence type="ECO:0000313" key="3">
    <source>
        <dbReference type="EMBL" id="KAF7316072.1"/>
    </source>
</evidence>
<feature type="transmembrane region" description="Helical" evidence="2">
    <location>
        <begin position="343"/>
        <end position="365"/>
    </location>
</feature>
<accession>A0A8H6TG12</accession>
<keyword evidence="2" id="KW-1133">Transmembrane helix</keyword>
<dbReference type="EMBL" id="JACAZF010000001">
    <property type="protein sequence ID" value="KAF7316072.1"/>
    <property type="molecule type" value="Genomic_DNA"/>
</dbReference>
<feature type="region of interest" description="Disordered" evidence="1">
    <location>
        <begin position="444"/>
        <end position="463"/>
    </location>
</feature>
<proteinExistence type="predicted"/>
<keyword evidence="2" id="KW-0812">Transmembrane</keyword>
<comment type="caution">
    <text evidence="3">The sequence shown here is derived from an EMBL/GenBank/DDBJ whole genome shotgun (WGS) entry which is preliminary data.</text>
</comment>
<dbReference type="Proteomes" id="UP000636479">
    <property type="component" value="Unassembled WGS sequence"/>
</dbReference>
<feature type="compositionally biased region" description="Low complexity" evidence="1">
    <location>
        <begin position="316"/>
        <end position="332"/>
    </location>
</feature>
<dbReference type="RefSeq" id="XP_037226095.1">
    <property type="nucleotide sequence ID" value="XM_037358185.1"/>
</dbReference>
<evidence type="ECO:0000256" key="2">
    <source>
        <dbReference type="SAM" id="Phobius"/>
    </source>
</evidence>
<reference evidence="3" key="1">
    <citation type="submission" date="2020-05" db="EMBL/GenBank/DDBJ databases">
        <title>Mycena genomes resolve the evolution of fungal bioluminescence.</title>
        <authorList>
            <person name="Tsai I.J."/>
        </authorList>
    </citation>
    <scope>NUCLEOTIDE SEQUENCE</scope>
    <source>
        <strain evidence="3">171206Taipei</strain>
    </source>
</reference>
<keyword evidence="4" id="KW-1185">Reference proteome</keyword>
<keyword evidence="2" id="KW-0472">Membrane</keyword>
<evidence type="ECO:0000256" key="1">
    <source>
        <dbReference type="SAM" id="MobiDB-lite"/>
    </source>
</evidence>